<evidence type="ECO:0000256" key="1">
    <source>
        <dbReference type="SAM" id="MobiDB-lite"/>
    </source>
</evidence>
<sequence length="109" mass="12229">MLRVSERICELSKTEKNYVKITKEEKKGGRDKIESGGRKGNIDDSTKCIRKEREHMKEGRRGSFSSAKQSPRGLGECPRDVARRTPRDRKEPGDGARGSVHEWGTDAAA</sequence>
<comment type="caution">
    <text evidence="2">The sequence shown here is derived from an EMBL/GenBank/DDBJ whole genome shotgun (WGS) entry which is preliminary data.</text>
</comment>
<name>A0AAV7VA89_PLEWA</name>
<reference evidence="2" key="1">
    <citation type="journal article" date="2022" name="bioRxiv">
        <title>Sequencing and chromosome-scale assembly of the giantPleurodeles waltlgenome.</title>
        <authorList>
            <person name="Brown T."/>
            <person name="Elewa A."/>
            <person name="Iarovenko S."/>
            <person name="Subramanian E."/>
            <person name="Araus A.J."/>
            <person name="Petzold A."/>
            <person name="Susuki M."/>
            <person name="Suzuki K.-i.T."/>
            <person name="Hayashi T."/>
            <person name="Toyoda A."/>
            <person name="Oliveira C."/>
            <person name="Osipova E."/>
            <person name="Leigh N.D."/>
            <person name="Simon A."/>
            <person name="Yun M.H."/>
        </authorList>
    </citation>
    <scope>NUCLEOTIDE SEQUENCE</scope>
    <source>
        <strain evidence="2">20211129_DDA</strain>
        <tissue evidence="2">Liver</tissue>
    </source>
</reference>
<feature type="compositionally biased region" description="Basic and acidic residues" evidence="1">
    <location>
        <begin position="77"/>
        <end position="109"/>
    </location>
</feature>
<dbReference type="EMBL" id="JANPWB010000003">
    <property type="protein sequence ID" value="KAJ1198485.1"/>
    <property type="molecule type" value="Genomic_DNA"/>
</dbReference>
<dbReference type="Proteomes" id="UP001066276">
    <property type="component" value="Chromosome 2_1"/>
</dbReference>
<evidence type="ECO:0000313" key="2">
    <source>
        <dbReference type="EMBL" id="KAJ1198485.1"/>
    </source>
</evidence>
<evidence type="ECO:0000313" key="3">
    <source>
        <dbReference type="Proteomes" id="UP001066276"/>
    </source>
</evidence>
<proteinExistence type="predicted"/>
<gene>
    <name evidence="2" type="ORF">NDU88_002326</name>
</gene>
<feature type="compositionally biased region" description="Basic and acidic residues" evidence="1">
    <location>
        <begin position="23"/>
        <end position="61"/>
    </location>
</feature>
<keyword evidence="3" id="KW-1185">Reference proteome</keyword>
<protein>
    <submittedName>
        <fullName evidence="2">Uncharacterized protein</fullName>
    </submittedName>
</protein>
<accession>A0AAV7VA89</accession>
<organism evidence="2 3">
    <name type="scientific">Pleurodeles waltl</name>
    <name type="common">Iberian ribbed newt</name>
    <dbReference type="NCBI Taxonomy" id="8319"/>
    <lineage>
        <taxon>Eukaryota</taxon>
        <taxon>Metazoa</taxon>
        <taxon>Chordata</taxon>
        <taxon>Craniata</taxon>
        <taxon>Vertebrata</taxon>
        <taxon>Euteleostomi</taxon>
        <taxon>Amphibia</taxon>
        <taxon>Batrachia</taxon>
        <taxon>Caudata</taxon>
        <taxon>Salamandroidea</taxon>
        <taxon>Salamandridae</taxon>
        <taxon>Pleurodelinae</taxon>
        <taxon>Pleurodeles</taxon>
    </lineage>
</organism>
<feature type="region of interest" description="Disordered" evidence="1">
    <location>
        <begin position="23"/>
        <end position="109"/>
    </location>
</feature>
<dbReference type="AlphaFoldDB" id="A0AAV7VA89"/>